<protein>
    <recommendedName>
        <fullName evidence="3">BTB domain-containing protein</fullName>
    </recommendedName>
</protein>
<dbReference type="Gene3D" id="2.120.10.80">
    <property type="entry name" value="Kelch-type beta propeller"/>
    <property type="match status" value="1"/>
</dbReference>
<dbReference type="InterPro" id="IPR015915">
    <property type="entry name" value="Kelch-typ_b-propeller"/>
</dbReference>
<dbReference type="PANTHER" id="PTHR45632">
    <property type="entry name" value="LD33804P"/>
    <property type="match status" value="1"/>
</dbReference>
<reference evidence="4 6" key="2">
    <citation type="journal article" date="2013" name="Nature">
        <title>Insights into bilaterian evolution from three spiralian genomes.</title>
        <authorList>
            <person name="Simakov O."/>
            <person name="Marletaz F."/>
            <person name="Cho S.J."/>
            <person name="Edsinger-Gonzales E."/>
            <person name="Havlak P."/>
            <person name="Hellsten U."/>
            <person name="Kuo D.H."/>
            <person name="Larsson T."/>
            <person name="Lv J."/>
            <person name="Arendt D."/>
            <person name="Savage R."/>
            <person name="Osoegawa K."/>
            <person name="de Jong P."/>
            <person name="Grimwood J."/>
            <person name="Chapman J.A."/>
            <person name="Shapiro H."/>
            <person name="Aerts A."/>
            <person name="Otillar R.P."/>
            <person name="Terry A.Y."/>
            <person name="Boore J.L."/>
            <person name="Grigoriev I.V."/>
            <person name="Lindberg D.R."/>
            <person name="Seaver E.C."/>
            <person name="Weisblat D.A."/>
            <person name="Putnam N.H."/>
            <person name="Rokhsar D.S."/>
        </authorList>
    </citation>
    <scope>NUCLEOTIDE SEQUENCE</scope>
    <source>
        <strain evidence="4 6">I ESC-2004</strain>
    </source>
</reference>
<dbReference type="EMBL" id="KB307722">
    <property type="protein sequence ID" value="ELT98609.1"/>
    <property type="molecule type" value="Genomic_DNA"/>
</dbReference>
<proteinExistence type="predicted"/>
<dbReference type="Proteomes" id="UP000014760">
    <property type="component" value="Unassembled WGS sequence"/>
</dbReference>
<dbReference type="PROSITE" id="PS50097">
    <property type="entry name" value="BTB"/>
    <property type="match status" value="1"/>
</dbReference>
<evidence type="ECO:0000313" key="5">
    <source>
        <dbReference type="EnsemblMetazoa" id="CapteP116194"/>
    </source>
</evidence>
<dbReference type="AlphaFoldDB" id="R7TXY4"/>
<sequence length="390" mass="44986">MSATFRNMRHSDEMVDVVLVFEETRVKCHRLVLAASCDYFRRMFQTDMQERDAGEISIKDVSSTTGLLLVEYLYSGNIQISAENAQELLAVSDRLLLTKLKKNVEKFLCGQVASTNCVSFKNLARLYGLDTLIKVTHGYLNNHWQKLIDMESEIDELTEDDLIALLTTYGSDEGSFLLLQKWAKQWRTLPPMNERRYYHSSICNQDEFMVIGGRINEDIYLDSVECLNLKTLKWSQFPDLPEAQCLNNAVCIQKQLFVLGGWISITTVTRDVYKFDSAERAWQALSPLPETCEGVSAVSFASKIFVIGGQFRRCMQYDPCTDIWVQLQRPQFEHIYGPALAWRDKIVLCGGKETDSIEEYDPQSNKWSTWNLKMPNEDYFCFALTIKRHK</sequence>
<dbReference type="Pfam" id="PF00651">
    <property type="entry name" value="BTB"/>
    <property type="match status" value="1"/>
</dbReference>
<dbReference type="CDD" id="cd18186">
    <property type="entry name" value="BTB_POZ_ZBTB_KLHL-like"/>
    <property type="match status" value="1"/>
</dbReference>
<dbReference type="Pfam" id="PF24681">
    <property type="entry name" value="Kelch_KLHDC2_KLHL20_DRC7"/>
    <property type="match status" value="1"/>
</dbReference>
<dbReference type="EMBL" id="AMQN01026972">
    <property type="status" value="NOT_ANNOTATED_CDS"/>
    <property type="molecule type" value="Genomic_DNA"/>
</dbReference>
<dbReference type="HOGENOM" id="CLU_004253_14_0_1"/>
<gene>
    <name evidence="4" type="ORF">CAPTEDRAFT_116194</name>
</gene>
<dbReference type="InterPro" id="IPR006652">
    <property type="entry name" value="Kelch_1"/>
</dbReference>
<organism evidence="4">
    <name type="scientific">Capitella teleta</name>
    <name type="common">Polychaete worm</name>
    <dbReference type="NCBI Taxonomy" id="283909"/>
    <lineage>
        <taxon>Eukaryota</taxon>
        <taxon>Metazoa</taxon>
        <taxon>Spiralia</taxon>
        <taxon>Lophotrochozoa</taxon>
        <taxon>Annelida</taxon>
        <taxon>Polychaeta</taxon>
        <taxon>Sedentaria</taxon>
        <taxon>Scolecida</taxon>
        <taxon>Capitellidae</taxon>
        <taxon>Capitella</taxon>
    </lineage>
</organism>
<reference evidence="5" key="3">
    <citation type="submission" date="2015-06" db="UniProtKB">
        <authorList>
            <consortium name="EnsemblMetazoa"/>
        </authorList>
    </citation>
    <scope>IDENTIFICATION</scope>
</reference>
<dbReference type="InterPro" id="IPR000210">
    <property type="entry name" value="BTB/POZ_dom"/>
</dbReference>
<dbReference type="EnsemblMetazoa" id="CapteT116194">
    <property type="protein sequence ID" value="CapteP116194"/>
    <property type="gene ID" value="CapteG116194"/>
</dbReference>
<name>R7TXY4_CAPTE</name>
<evidence type="ECO:0000313" key="6">
    <source>
        <dbReference type="Proteomes" id="UP000014760"/>
    </source>
</evidence>
<reference evidence="6" key="1">
    <citation type="submission" date="2012-12" db="EMBL/GenBank/DDBJ databases">
        <authorList>
            <person name="Hellsten U."/>
            <person name="Grimwood J."/>
            <person name="Chapman J.A."/>
            <person name="Shapiro H."/>
            <person name="Aerts A."/>
            <person name="Otillar R.P."/>
            <person name="Terry A.Y."/>
            <person name="Boore J.L."/>
            <person name="Simakov O."/>
            <person name="Marletaz F."/>
            <person name="Cho S.-J."/>
            <person name="Edsinger-Gonzales E."/>
            <person name="Havlak P."/>
            <person name="Kuo D.-H."/>
            <person name="Larsson T."/>
            <person name="Lv J."/>
            <person name="Arendt D."/>
            <person name="Savage R."/>
            <person name="Osoegawa K."/>
            <person name="de Jong P."/>
            <person name="Lindberg D.R."/>
            <person name="Seaver E.C."/>
            <person name="Weisblat D.A."/>
            <person name="Putnam N.H."/>
            <person name="Grigoriev I.V."/>
            <person name="Rokhsar D.S."/>
        </authorList>
    </citation>
    <scope>NUCLEOTIDE SEQUENCE</scope>
    <source>
        <strain evidence="6">I ESC-2004</strain>
    </source>
</reference>
<accession>R7TXY4</accession>
<evidence type="ECO:0000256" key="2">
    <source>
        <dbReference type="ARBA" id="ARBA00022737"/>
    </source>
</evidence>
<dbReference type="Gene3D" id="3.30.710.10">
    <property type="entry name" value="Potassium Channel Kv1.1, Chain A"/>
    <property type="match status" value="1"/>
</dbReference>
<dbReference type="SUPFAM" id="SSF54695">
    <property type="entry name" value="POZ domain"/>
    <property type="match status" value="1"/>
</dbReference>
<dbReference type="CDD" id="cd14733">
    <property type="entry name" value="BACK"/>
    <property type="match status" value="1"/>
</dbReference>
<dbReference type="SMART" id="SM00612">
    <property type="entry name" value="Kelch"/>
    <property type="match status" value="3"/>
</dbReference>
<evidence type="ECO:0000259" key="3">
    <source>
        <dbReference type="PROSITE" id="PS50097"/>
    </source>
</evidence>
<dbReference type="SUPFAM" id="SSF117281">
    <property type="entry name" value="Kelch motif"/>
    <property type="match status" value="1"/>
</dbReference>
<keyword evidence="2" id="KW-0677">Repeat</keyword>
<evidence type="ECO:0000313" key="4">
    <source>
        <dbReference type="EMBL" id="ELT98609.1"/>
    </source>
</evidence>
<evidence type="ECO:0000256" key="1">
    <source>
        <dbReference type="ARBA" id="ARBA00022441"/>
    </source>
</evidence>
<dbReference type="InterPro" id="IPR011333">
    <property type="entry name" value="SKP1/BTB/POZ_sf"/>
</dbReference>
<dbReference type="OMA" id="YNHEENV"/>
<dbReference type="PANTHER" id="PTHR45632:SF3">
    <property type="entry name" value="KELCH-LIKE PROTEIN 32"/>
    <property type="match status" value="1"/>
</dbReference>
<feature type="domain" description="BTB" evidence="3">
    <location>
        <begin position="15"/>
        <end position="82"/>
    </location>
</feature>
<keyword evidence="1" id="KW-0880">Kelch repeat</keyword>
<keyword evidence="6" id="KW-1185">Reference proteome</keyword>
<dbReference type="SMART" id="SM00225">
    <property type="entry name" value="BTB"/>
    <property type="match status" value="1"/>
</dbReference>
<dbReference type="OrthoDB" id="45365at2759"/>
<dbReference type="STRING" id="283909.R7TXY4"/>